<feature type="compositionally biased region" description="Basic and acidic residues" evidence="1">
    <location>
        <begin position="146"/>
        <end position="158"/>
    </location>
</feature>
<feature type="region of interest" description="Disordered" evidence="1">
    <location>
        <begin position="559"/>
        <end position="593"/>
    </location>
</feature>
<keyword evidence="3" id="KW-1185">Reference proteome</keyword>
<organism evidence="2 3">
    <name type="scientific">Heterodera trifolii</name>
    <dbReference type="NCBI Taxonomy" id="157864"/>
    <lineage>
        <taxon>Eukaryota</taxon>
        <taxon>Metazoa</taxon>
        <taxon>Ecdysozoa</taxon>
        <taxon>Nematoda</taxon>
        <taxon>Chromadorea</taxon>
        <taxon>Rhabditida</taxon>
        <taxon>Tylenchina</taxon>
        <taxon>Tylenchomorpha</taxon>
        <taxon>Tylenchoidea</taxon>
        <taxon>Heteroderidae</taxon>
        <taxon>Heteroderinae</taxon>
        <taxon>Heterodera</taxon>
    </lineage>
</organism>
<feature type="compositionally biased region" description="Low complexity" evidence="1">
    <location>
        <begin position="559"/>
        <end position="576"/>
    </location>
</feature>
<reference evidence="2 3" key="1">
    <citation type="submission" date="2024-10" db="EMBL/GenBank/DDBJ databases">
        <authorList>
            <person name="Kim D."/>
        </authorList>
    </citation>
    <scope>NUCLEOTIDE SEQUENCE [LARGE SCALE GENOMIC DNA]</scope>
    <source>
        <strain evidence="2">BH-2024</strain>
    </source>
</reference>
<feature type="region of interest" description="Disordered" evidence="1">
    <location>
        <begin position="35"/>
        <end position="64"/>
    </location>
</feature>
<feature type="region of interest" description="Disordered" evidence="1">
    <location>
        <begin position="125"/>
        <end position="213"/>
    </location>
</feature>
<proteinExistence type="predicted"/>
<feature type="compositionally biased region" description="Basic and acidic residues" evidence="1">
    <location>
        <begin position="315"/>
        <end position="324"/>
    </location>
</feature>
<name>A0ABD2LWX6_9BILA</name>
<feature type="region of interest" description="Disordered" evidence="1">
    <location>
        <begin position="315"/>
        <end position="339"/>
    </location>
</feature>
<accession>A0ABD2LWX6</accession>
<dbReference type="EMBL" id="JBICBT010000235">
    <property type="protein sequence ID" value="KAL3119704.1"/>
    <property type="molecule type" value="Genomic_DNA"/>
</dbReference>
<comment type="caution">
    <text evidence="2">The sequence shown here is derived from an EMBL/GenBank/DDBJ whole genome shotgun (WGS) entry which is preliminary data.</text>
</comment>
<feature type="compositionally biased region" description="Polar residues" evidence="1">
    <location>
        <begin position="177"/>
        <end position="213"/>
    </location>
</feature>
<feature type="compositionally biased region" description="Polar residues" evidence="1">
    <location>
        <begin position="55"/>
        <end position="64"/>
    </location>
</feature>
<evidence type="ECO:0000313" key="2">
    <source>
        <dbReference type="EMBL" id="KAL3119704.1"/>
    </source>
</evidence>
<evidence type="ECO:0008006" key="4">
    <source>
        <dbReference type="Google" id="ProtNLM"/>
    </source>
</evidence>
<evidence type="ECO:0000256" key="1">
    <source>
        <dbReference type="SAM" id="MobiDB-lite"/>
    </source>
</evidence>
<dbReference type="Proteomes" id="UP001620626">
    <property type="component" value="Unassembled WGS sequence"/>
</dbReference>
<evidence type="ECO:0000313" key="3">
    <source>
        <dbReference type="Proteomes" id="UP001620626"/>
    </source>
</evidence>
<dbReference type="AlphaFoldDB" id="A0ABD2LWX6"/>
<feature type="compositionally biased region" description="Polar residues" evidence="1">
    <location>
        <begin position="36"/>
        <end position="48"/>
    </location>
</feature>
<sequence>MVISADHDSIGTDQNIIRADQENIGTDQNIIRADQESTGTIDQSMPTSEQKDQNPGKSDQSIIDPNQQSDQIIEKVTQNIGVTDQTNVQMDVINESANSEIRQKVIQMALGSADQAQPMSEGTIISDLIGDGSDQSSKKKSNSDPNIKKSEQKIRDSLKVQQKMVKSKKQSPRTMERTGSTTTIANQFASIPQHDQTGTNDNANPNDQTNFVKPNDQQLVKPRETGQLMPMTADNLNLASSHEADNVEQFVMIPTPNMRQINAENRVNSKSNSKSGEKIDFGAAESINEASPSTVQRKRGRPKTLKIHEKNTMGKSKMGVEKPSMKSAKGKSKMTESLPSDQADVAIPTRILGMLLYENNKRRAFFVEWDDCQTESPCWVQSDDINALALVTDFIVKCSIDSVLSAFSGDPVMIHVAKLLEKKAKALMKSIGKDPAKLATVKIVFSKSTTQMEKDMALMQKDKFIKSIKGKLFLHYLRFNRIFEYCNEHEHLGKKCHYFYIDIIGEYNDDGKVSTDCFKLLFHNPSPAQRVPEKNSSEFAIKELNLAILKKQHLSNTIMSNYNNNNNPNRLPPSNLGARSGGDDDDDEEDEERQRRIYQGRIDAYVALAQGQVAIMAGALAQGQAAV</sequence>
<protein>
    <recommendedName>
        <fullName evidence="4">Chromo domain-containing protein</fullName>
    </recommendedName>
</protein>
<gene>
    <name evidence="2" type="ORF">niasHT_005962</name>
</gene>